<evidence type="ECO:0000313" key="3">
    <source>
        <dbReference type="RefSeq" id="XP_018336469.1"/>
    </source>
</evidence>
<reference evidence="3" key="1">
    <citation type="submission" date="2025-08" db="UniProtKB">
        <authorList>
            <consortium name="RefSeq"/>
        </authorList>
    </citation>
    <scope>IDENTIFICATION</scope>
    <source>
        <tissue evidence="3">Entire body</tissue>
    </source>
</reference>
<dbReference type="SUPFAM" id="SSF50814">
    <property type="entry name" value="Lipocalins"/>
    <property type="match status" value="1"/>
</dbReference>
<dbReference type="OrthoDB" id="565904at2759"/>
<dbReference type="GO" id="GO:0006629">
    <property type="term" value="P:lipid metabolic process"/>
    <property type="evidence" value="ECO:0007669"/>
    <property type="project" value="TreeGrafter"/>
</dbReference>
<dbReference type="Proteomes" id="UP000192223">
    <property type="component" value="Unplaced"/>
</dbReference>
<dbReference type="GeneID" id="108744970"/>
<dbReference type="InterPro" id="IPR012674">
    <property type="entry name" value="Calycin"/>
</dbReference>
<keyword evidence="2" id="KW-1185">Reference proteome</keyword>
<feature type="chain" id="PRO_5010719125" evidence="1">
    <location>
        <begin position="20"/>
        <end position="197"/>
    </location>
</feature>
<proteinExistence type="predicted"/>
<organism evidence="2 3">
    <name type="scientific">Agrilus planipennis</name>
    <name type="common">Emerald ash borer</name>
    <name type="synonym">Agrilus marcopoli</name>
    <dbReference type="NCBI Taxonomy" id="224129"/>
    <lineage>
        <taxon>Eukaryota</taxon>
        <taxon>Metazoa</taxon>
        <taxon>Ecdysozoa</taxon>
        <taxon>Arthropoda</taxon>
        <taxon>Hexapoda</taxon>
        <taxon>Insecta</taxon>
        <taxon>Pterygota</taxon>
        <taxon>Neoptera</taxon>
        <taxon>Endopterygota</taxon>
        <taxon>Coleoptera</taxon>
        <taxon>Polyphaga</taxon>
        <taxon>Elateriformia</taxon>
        <taxon>Buprestoidea</taxon>
        <taxon>Buprestidae</taxon>
        <taxon>Agrilinae</taxon>
        <taxon>Agrilus</taxon>
    </lineage>
</organism>
<evidence type="ECO:0000313" key="2">
    <source>
        <dbReference type="Proteomes" id="UP000192223"/>
    </source>
</evidence>
<dbReference type="AlphaFoldDB" id="A0A1W4XKF8"/>
<gene>
    <name evidence="3" type="primary">LOC108744970</name>
</gene>
<sequence>MFKQFFVIAFLALITYCYSQYTSSGQCSDRKKLKAVENFDFAKYGQTGRRWYTIFTYNTPADCQFVNFTITSNVTVNFFWRRKNLTTGEWNGRSDGVVTFTPDSGKRNGIISLRYPNVPDPLVYPILGVDYDSFVLDYRCLNLNSSSKMELIWARSRTTVYKPQVAAKVKQILNNNGLSDLAPTYAVQDPKKCLPYP</sequence>
<dbReference type="RefSeq" id="XP_018336469.1">
    <property type="nucleotide sequence ID" value="XM_018480967.1"/>
</dbReference>
<feature type="signal peptide" evidence="1">
    <location>
        <begin position="1"/>
        <end position="19"/>
    </location>
</feature>
<keyword evidence="1" id="KW-0732">Signal</keyword>
<accession>A0A1W4XKF8</accession>
<evidence type="ECO:0000256" key="1">
    <source>
        <dbReference type="SAM" id="SignalP"/>
    </source>
</evidence>
<name>A0A1W4XKF8_AGRPL</name>
<dbReference type="PANTHER" id="PTHR10612:SF34">
    <property type="entry name" value="APOLIPOPROTEIN D"/>
    <property type="match status" value="1"/>
</dbReference>
<dbReference type="GO" id="GO:0000302">
    <property type="term" value="P:response to reactive oxygen species"/>
    <property type="evidence" value="ECO:0007669"/>
    <property type="project" value="TreeGrafter"/>
</dbReference>
<dbReference type="GO" id="GO:0005737">
    <property type="term" value="C:cytoplasm"/>
    <property type="evidence" value="ECO:0007669"/>
    <property type="project" value="TreeGrafter"/>
</dbReference>
<dbReference type="Gene3D" id="2.40.128.20">
    <property type="match status" value="1"/>
</dbReference>
<dbReference type="PANTHER" id="PTHR10612">
    <property type="entry name" value="APOLIPOPROTEIN D"/>
    <property type="match status" value="1"/>
</dbReference>
<protein>
    <submittedName>
        <fullName evidence="3">Uncharacterized protein LOC108744970</fullName>
    </submittedName>
</protein>
<dbReference type="InParanoid" id="A0A1W4XKF8"/>
<dbReference type="KEGG" id="apln:108744970"/>